<accession>A0A562WR74</accession>
<evidence type="ECO:0000256" key="1">
    <source>
        <dbReference type="ARBA" id="ARBA00022741"/>
    </source>
</evidence>
<proteinExistence type="predicted"/>
<dbReference type="GO" id="GO:0043138">
    <property type="term" value="F:3'-5' DNA helicase activity"/>
    <property type="evidence" value="ECO:0007669"/>
    <property type="project" value="TreeGrafter"/>
</dbReference>
<sequence length="586" mass="63438">MDEIDFSPAQRALIDKPGSVFVPACPGAGKTQSIVERFTQRPGVAARQGVALLSFTNAAINEARQRCAQRPDLITAPNYVGTIDGFINRFIVTPLYKALTGQVPTFKDSWHTVQGTAFGVAGVPLEFQLGWFAFDHDGGNARLVNHHVPYAQRSTVTNLPDWQRNKANTSASRLARRFLANGVMDCAATRVLMEHYLSDPTNRARLGQLMSARFGSVIVDEVQDCDSSDIFLINFLLDCGIETVMVGDLDQSIYGFRGSTIEEVKDLVGRVPEGTRFDGNYRSSPAICAVVNSLRADAGTDIPLGRWKDDQYPVVVLPVGGFGHARSKIIEVAESMGFTDDEIKVLAYAEKDARECAGASPPGDRSGGKLVQLAQAAATLQDLRGSARARTQAMQTIEGILRGLGHNDDHVLADAEFLDSVGLTPRTFRNGCLRLASRTSPFGGPPSAFRAEMRNGIKALGWDDWINVGGLRSPNGDTWPVLMVDEPDALDWSTIHGFKGLQATVTAVVIPPLPRRATSLDGVGLWGEGNPGESRRVLYVGASRAQRLLILVTADTQVPAVTSCLQRDAVPFRVIHNTRDTGGKRA</sequence>
<comment type="caution">
    <text evidence="7">The sequence shown here is derived from an EMBL/GenBank/DDBJ whole genome shotgun (WGS) entry which is preliminary data.</text>
</comment>
<dbReference type="PANTHER" id="PTHR11070:SF2">
    <property type="entry name" value="ATP-DEPENDENT DNA HELICASE SRS2"/>
    <property type="match status" value="1"/>
</dbReference>
<gene>
    <name evidence="7" type="ORF">JD81_05892</name>
</gene>
<keyword evidence="1 5" id="KW-0547">Nucleotide-binding</keyword>
<dbReference type="InterPro" id="IPR027417">
    <property type="entry name" value="P-loop_NTPase"/>
</dbReference>
<dbReference type="Gene3D" id="3.40.50.300">
    <property type="entry name" value="P-loop containing nucleotide triphosphate hydrolases"/>
    <property type="match status" value="3"/>
</dbReference>
<evidence type="ECO:0000256" key="5">
    <source>
        <dbReference type="PROSITE-ProRule" id="PRU00560"/>
    </source>
</evidence>
<dbReference type="GO" id="GO:0016787">
    <property type="term" value="F:hydrolase activity"/>
    <property type="evidence" value="ECO:0007669"/>
    <property type="project" value="UniProtKB-UniRule"/>
</dbReference>
<dbReference type="PROSITE" id="PS51198">
    <property type="entry name" value="UVRD_HELICASE_ATP_BIND"/>
    <property type="match status" value="1"/>
</dbReference>
<dbReference type="Pfam" id="PF00580">
    <property type="entry name" value="UvrD-helicase"/>
    <property type="match status" value="2"/>
</dbReference>
<keyword evidence="4 5" id="KW-0067">ATP-binding</keyword>
<dbReference type="GO" id="GO:0000725">
    <property type="term" value="P:recombinational repair"/>
    <property type="evidence" value="ECO:0007669"/>
    <property type="project" value="TreeGrafter"/>
</dbReference>
<feature type="domain" description="UvrD-like helicase ATP-binding" evidence="6">
    <location>
        <begin position="3"/>
        <end position="284"/>
    </location>
</feature>
<reference evidence="7 8" key="1">
    <citation type="submission" date="2019-07" db="EMBL/GenBank/DDBJ databases">
        <title>R&amp;d 2014.</title>
        <authorList>
            <person name="Klenk H.-P."/>
        </authorList>
    </citation>
    <scope>NUCLEOTIDE SEQUENCE [LARGE SCALE GENOMIC DNA]</scope>
    <source>
        <strain evidence="7 8">DSM 43912</strain>
    </source>
</reference>
<dbReference type="GO" id="GO:0033202">
    <property type="term" value="C:DNA helicase complex"/>
    <property type="evidence" value="ECO:0007669"/>
    <property type="project" value="TreeGrafter"/>
</dbReference>
<dbReference type="InterPro" id="IPR000212">
    <property type="entry name" value="DNA_helicase_UvrD/REP"/>
</dbReference>
<evidence type="ECO:0000313" key="7">
    <source>
        <dbReference type="EMBL" id="TWJ32317.1"/>
    </source>
</evidence>
<organism evidence="7 8">
    <name type="scientific">Micromonospora sagamiensis</name>
    <dbReference type="NCBI Taxonomy" id="47875"/>
    <lineage>
        <taxon>Bacteria</taxon>
        <taxon>Bacillati</taxon>
        <taxon>Actinomycetota</taxon>
        <taxon>Actinomycetes</taxon>
        <taxon>Micromonosporales</taxon>
        <taxon>Micromonosporaceae</taxon>
        <taxon>Micromonospora</taxon>
    </lineage>
</organism>
<evidence type="ECO:0000256" key="4">
    <source>
        <dbReference type="ARBA" id="ARBA00022840"/>
    </source>
</evidence>
<keyword evidence="3 5" id="KW-0347">Helicase</keyword>
<evidence type="ECO:0000259" key="6">
    <source>
        <dbReference type="PROSITE" id="PS51198"/>
    </source>
</evidence>
<dbReference type="PANTHER" id="PTHR11070">
    <property type="entry name" value="UVRD / RECB / PCRA DNA HELICASE FAMILY MEMBER"/>
    <property type="match status" value="1"/>
</dbReference>
<dbReference type="EMBL" id="VLLP01000001">
    <property type="protein sequence ID" value="TWJ32317.1"/>
    <property type="molecule type" value="Genomic_DNA"/>
</dbReference>
<dbReference type="RefSeq" id="WP_145821616.1">
    <property type="nucleotide sequence ID" value="NZ_AP023438.1"/>
</dbReference>
<protein>
    <submittedName>
        <fullName evidence="7">UvrD-like helicase family protein</fullName>
    </submittedName>
</protein>
<dbReference type="GO" id="GO:0005524">
    <property type="term" value="F:ATP binding"/>
    <property type="evidence" value="ECO:0007669"/>
    <property type="project" value="UniProtKB-UniRule"/>
</dbReference>
<evidence type="ECO:0000256" key="2">
    <source>
        <dbReference type="ARBA" id="ARBA00022801"/>
    </source>
</evidence>
<keyword evidence="2 5" id="KW-0378">Hydrolase</keyword>
<evidence type="ECO:0000313" key="8">
    <source>
        <dbReference type="Proteomes" id="UP000319728"/>
    </source>
</evidence>
<dbReference type="InterPro" id="IPR014016">
    <property type="entry name" value="UvrD-like_ATP-bd"/>
</dbReference>
<dbReference type="GO" id="GO:0003677">
    <property type="term" value="F:DNA binding"/>
    <property type="evidence" value="ECO:0007669"/>
    <property type="project" value="InterPro"/>
</dbReference>
<dbReference type="SUPFAM" id="SSF52540">
    <property type="entry name" value="P-loop containing nucleoside triphosphate hydrolases"/>
    <property type="match status" value="1"/>
</dbReference>
<name>A0A562WR74_9ACTN</name>
<dbReference type="OrthoDB" id="3387433at2"/>
<evidence type="ECO:0000256" key="3">
    <source>
        <dbReference type="ARBA" id="ARBA00022806"/>
    </source>
</evidence>
<dbReference type="Proteomes" id="UP000319728">
    <property type="component" value="Unassembled WGS sequence"/>
</dbReference>
<keyword evidence="8" id="KW-1185">Reference proteome</keyword>
<dbReference type="AlphaFoldDB" id="A0A562WR74"/>
<feature type="binding site" evidence="5">
    <location>
        <begin position="24"/>
        <end position="31"/>
    </location>
    <ligand>
        <name>ATP</name>
        <dbReference type="ChEBI" id="CHEBI:30616"/>
    </ligand>
</feature>
<dbReference type="GO" id="GO:0005829">
    <property type="term" value="C:cytosol"/>
    <property type="evidence" value="ECO:0007669"/>
    <property type="project" value="TreeGrafter"/>
</dbReference>